<organism evidence="1">
    <name type="scientific">Rhizophagus irregularis (strain DAOM 181602 / DAOM 197198 / MUCL 43194)</name>
    <name type="common">Arbuscular mycorrhizal fungus</name>
    <name type="synonym">Glomus intraradices</name>
    <dbReference type="NCBI Taxonomy" id="747089"/>
    <lineage>
        <taxon>Eukaryota</taxon>
        <taxon>Fungi</taxon>
        <taxon>Fungi incertae sedis</taxon>
        <taxon>Mucoromycota</taxon>
        <taxon>Glomeromycotina</taxon>
        <taxon>Glomeromycetes</taxon>
        <taxon>Glomerales</taxon>
        <taxon>Glomeraceae</taxon>
        <taxon>Rhizophagus</taxon>
    </lineage>
</organism>
<dbReference type="HOGENOM" id="CLU_2005094_0_0_1"/>
<accession>U9U5Q9</accession>
<evidence type="ECO:0000313" key="1">
    <source>
        <dbReference type="EMBL" id="ESA14987.1"/>
    </source>
</evidence>
<protein>
    <submittedName>
        <fullName evidence="1">Uncharacterized protein</fullName>
    </submittedName>
</protein>
<sequence length="124" mass="14736">MKFDEITDLHEVKTRLSRTNKSNEFFQMNFQTEFPKYMLVKKCNMNPTLNKGRLYHTLFSICLDFIKFDESDENDEASYVKDQDKVYVKTETGNKTVTLQEVVGHNEKVGKDDEWIIERNDYCT</sequence>
<name>U9U5Q9_RHIID</name>
<dbReference type="AlphaFoldDB" id="U9U5Q9"/>
<reference evidence="1" key="1">
    <citation type="submission" date="2013-07" db="EMBL/GenBank/DDBJ databases">
        <title>The genome of an arbuscular mycorrhizal fungus provides insights into the evolution of the oldest plant symbiosis.</title>
        <authorList>
            <consortium name="DOE Joint Genome Institute"/>
            <person name="Tisserant E."/>
            <person name="Malbreil M."/>
            <person name="Kuo A."/>
            <person name="Kohler A."/>
            <person name="Symeonidi A."/>
            <person name="Balestrini R."/>
            <person name="Charron P."/>
            <person name="Duensing N."/>
            <person name="Frei-dit-Frey N."/>
            <person name="Gianinazzi-Pearson V."/>
            <person name="Gilbert B."/>
            <person name="Handa Y."/>
            <person name="Hijri M."/>
            <person name="Kaul R."/>
            <person name="Kawaguchi M."/>
            <person name="Krajinski F."/>
            <person name="Lammers P."/>
            <person name="Lapierre D."/>
            <person name="Masclaux F.G."/>
            <person name="Murat C."/>
            <person name="Morin E."/>
            <person name="Ndikumana S."/>
            <person name="Pagni M."/>
            <person name="Petitpierre D."/>
            <person name="Requena N."/>
            <person name="Rosikiewicz P."/>
            <person name="Riley R."/>
            <person name="Saito K."/>
            <person name="San Clemente H."/>
            <person name="Shapiro H."/>
            <person name="van Tuinen D."/>
            <person name="Becard G."/>
            <person name="Bonfante P."/>
            <person name="Paszkowski U."/>
            <person name="Shachar-Hill Y."/>
            <person name="Young J.P."/>
            <person name="Sanders I.R."/>
            <person name="Henrissat B."/>
            <person name="Rensing S.A."/>
            <person name="Grigoriev I.V."/>
            <person name="Corradi N."/>
            <person name="Roux C."/>
            <person name="Martin F."/>
        </authorList>
    </citation>
    <scope>NUCLEOTIDE SEQUENCE</scope>
    <source>
        <strain evidence="1">DAOM 197198</strain>
    </source>
</reference>
<proteinExistence type="predicted"/>
<gene>
    <name evidence="1" type="ORF">GLOINDRAFT_95166</name>
</gene>
<dbReference type="EMBL" id="KI282393">
    <property type="protein sequence ID" value="ESA14987.1"/>
    <property type="molecule type" value="Genomic_DNA"/>
</dbReference>